<dbReference type="GO" id="GO:0005525">
    <property type="term" value="F:GTP binding"/>
    <property type="evidence" value="ECO:0007669"/>
    <property type="project" value="InterPro"/>
</dbReference>
<protein>
    <submittedName>
        <fullName evidence="3">GTPase HflX</fullName>
    </submittedName>
</protein>
<evidence type="ECO:0000259" key="2">
    <source>
        <dbReference type="Pfam" id="PF13167"/>
    </source>
</evidence>
<dbReference type="PANTHER" id="PTHR10229:SF0">
    <property type="entry name" value="GTP-BINDING PROTEIN 6-RELATED"/>
    <property type="match status" value="1"/>
</dbReference>
<dbReference type="Pfam" id="PF13167">
    <property type="entry name" value="GTP-bdg_N"/>
    <property type="match status" value="1"/>
</dbReference>
<accession>A0A6A1UTV1</accession>
<dbReference type="AlphaFoldDB" id="A0A6A1UTV1"/>
<dbReference type="PANTHER" id="PTHR10229">
    <property type="entry name" value="GTP-BINDING PROTEIN HFLX"/>
    <property type="match status" value="1"/>
</dbReference>
<dbReference type="GO" id="GO:0005737">
    <property type="term" value="C:cytoplasm"/>
    <property type="evidence" value="ECO:0007669"/>
    <property type="project" value="TreeGrafter"/>
</dbReference>
<dbReference type="InterPro" id="IPR025121">
    <property type="entry name" value="GTPase_HflX_N"/>
</dbReference>
<evidence type="ECO:0000313" key="4">
    <source>
        <dbReference type="Proteomes" id="UP000516437"/>
    </source>
</evidence>
<comment type="caution">
    <text evidence="3">The sequence shown here is derived from an EMBL/GenBank/DDBJ whole genome shotgun (WGS) entry which is preliminary data.</text>
</comment>
<feature type="domain" description="GTPase HflX N-terminal" evidence="2">
    <location>
        <begin position="153"/>
        <end position="241"/>
    </location>
</feature>
<name>A0A6A1UTV1_9ROSI</name>
<dbReference type="InterPro" id="IPR042108">
    <property type="entry name" value="GTPase_HflX_N_sf"/>
</dbReference>
<evidence type="ECO:0000313" key="3">
    <source>
        <dbReference type="EMBL" id="KAB1203782.1"/>
    </source>
</evidence>
<dbReference type="InterPro" id="IPR016496">
    <property type="entry name" value="GTPase_HflX"/>
</dbReference>
<feature type="region of interest" description="Disordered" evidence="1">
    <location>
        <begin position="90"/>
        <end position="112"/>
    </location>
</feature>
<dbReference type="Proteomes" id="UP000516437">
    <property type="component" value="Chromosome 8"/>
</dbReference>
<reference evidence="3 4" key="1">
    <citation type="journal article" date="2019" name="Plant Biotechnol. J.">
        <title>The red bayberry genome and genetic basis of sex determination.</title>
        <authorList>
            <person name="Jia H.M."/>
            <person name="Jia H.J."/>
            <person name="Cai Q.L."/>
            <person name="Wang Y."/>
            <person name="Zhao H.B."/>
            <person name="Yang W.F."/>
            <person name="Wang G.Y."/>
            <person name="Li Y.H."/>
            <person name="Zhan D.L."/>
            <person name="Shen Y.T."/>
            <person name="Niu Q.F."/>
            <person name="Chang L."/>
            <person name="Qiu J."/>
            <person name="Zhao L."/>
            <person name="Xie H.B."/>
            <person name="Fu W.Y."/>
            <person name="Jin J."/>
            <person name="Li X.W."/>
            <person name="Jiao Y."/>
            <person name="Zhou C.C."/>
            <person name="Tu T."/>
            <person name="Chai C.Y."/>
            <person name="Gao J.L."/>
            <person name="Fan L.J."/>
            <person name="van de Weg E."/>
            <person name="Wang J.Y."/>
            <person name="Gao Z.S."/>
        </authorList>
    </citation>
    <scope>NUCLEOTIDE SEQUENCE [LARGE SCALE GENOMIC DNA]</scope>
    <source>
        <tissue evidence="3">Leaves</tissue>
    </source>
</reference>
<dbReference type="EMBL" id="RXIC02000026">
    <property type="protein sequence ID" value="KAB1203782.1"/>
    <property type="molecule type" value="Genomic_DNA"/>
</dbReference>
<organism evidence="3 4">
    <name type="scientific">Morella rubra</name>
    <name type="common">Chinese bayberry</name>
    <dbReference type="NCBI Taxonomy" id="262757"/>
    <lineage>
        <taxon>Eukaryota</taxon>
        <taxon>Viridiplantae</taxon>
        <taxon>Streptophyta</taxon>
        <taxon>Embryophyta</taxon>
        <taxon>Tracheophyta</taxon>
        <taxon>Spermatophyta</taxon>
        <taxon>Magnoliopsida</taxon>
        <taxon>eudicotyledons</taxon>
        <taxon>Gunneridae</taxon>
        <taxon>Pentapetalae</taxon>
        <taxon>rosids</taxon>
        <taxon>fabids</taxon>
        <taxon>Fagales</taxon>
        <taxon>Myricaceae</taxon>
        <taxon>Morella</taxon>
    </lineage>
</organism>
<dbReference type="GO" id="GO:0043022">
    <property type="term" value="F:ribosome binding"/>
    <property type="evidence" value="ECO:0007669"/>
    <property type="project" value="TreeGrafter"/>
</dbReference>
<dbReference type="OrthoDB" id="1727725at2759"/>
<dbReference type="Gene3D" id="3.40.50.11060">
    <property type="entry name" value="GTPase HflX, N-terminal domain"/>
    <property type="match status" value="1"/>
</dbReference>
<gene>
    <name evidence="3" type="ORF">CJ030_MR8G003342</name>
</gene>
<sequence>MSVSFSCWIIRPSHLIHEPNLSWTPPYLNRPVYPLAFRKVSNYDYTSSRLIAGDLQEGLGVVSPDSVALKKPVIGTQEEEEKQEDVHKAINGVAETNPPSPSTKVRKIKDDDNDDSFENRFKLRNGREVFEEKAYVVGVERKGDTENSFGIDESLEELRQLADTAGLLVVGSTYQKLASLNPRTYIGSGKVAEIKSAINALGVETVIFDDELSAGQLRNLEKAFGGDVRVCDRTALILDIFNQRAATHEAALQANLLDCI</sequence>
<proteinExistence type="predicted"/>
<evidence type="ECO:0000256" key="1">
    <source>
        <dbReference type="SAM" id="MobiDB-lite"/>
    </source>
</evidence>
<dbReference type="FunFam" id="3.40.50.11060:FF:000006">
    <property type="entry name" value="Predicted protein"/>
    <property type="match status" value="1"/>
</dbReference>
<keyword evidence="4" id="KW-1185">Reference proteome</keyword>